<reference evidence="3 4" key="1">
    <citation type="submission" date="2023-08" db="EMBL/GenBank/DDBJ databases">
        <title>Helicovermis profunda gen. nov., sp. nov., a novel mesophilic, fermentative bacterium within the Bacillota from a deep-sea hydrothermal vent chimney.</title>
        <authorList>
            <person name="Miyazaki U."/>
            <person name="Mizutani D."/>
            <person name="Hashimoto Y."/>
            <person name="Tame A."/>
            <person name="Sawayama S."/>
            <person name="Miyazaki J."/>
            <person name="Takai K."/>
            <person name="Nakagawa S."/>
        </authorList>
    </citation>
    <scope>NUCLEOTIDE SEQUENCE [LARGE SCALE GENOMIC DNA]</scope>
    <source>
        <strain evidence="3 4">S502</strain>
    </source>
</reference>
<keyword evidence="1" id="KW-0812">Transmembrane</keyword>
<keyword evidence="1" id="KW-1133">Transmembrane helix</keyword>
<name>A0AAU9E6H5_9FIRM</name>
<feature type="transmembrane region" description="Helical" evidence="1">
    <location>
        <begin position="99"/>
        <end position="118"/>
    </location>
</feature>
<dbReference type="PIRSF" id="PIRSF019083">
    <property type="entry name" value="UCP019083_VanZ"/>
    <property type="match status" value="1"/>
</dbReference>
<feature type="transmembrane region" description="Helical" evidence="1">
    <location>
        <begin position="7"/>
        <end position="27"/>
    </location>
</feature>
<evidence type="ECO:0000313" key="4">
    <source>
        <dbReference type="Proteomes" id="UP001321786"/>
    </source>
</evidence>
<accession>A0AAU9E6H5</accession>
<protein>
    <submittedName>
        <fullName evidence="3">VanZ family protein</fullName>
    </submittedName>
</protein>
<dbReference type="EMBL" id="AP028654">
    <property type="protein sequence ID" value="BEP30309.1"/>
    <property type="molecule type" value="Genomic_DNA"/>
</dbReference>
<evidence type="ECO:0000256" key="1">
    <source>
        <dbReference type="SAM" id="Phobius"/>
    </source>
</evidence>
<feature type="transmembrane region" description="Helical" evidence="1">
    <location>
        <begin position="130"/>
        <end position="150"/>
    </location>
</feature>
<proteinExistence type="predicted"/>
<evidence type="ECO:0000259" key="2">
    <source>
        <dbReference type="Pfam" id="PF04892"/>
    </source>
</evidence>
<dbReference type="AlphaFoldDB" id="A0AAU9E6H5"/>
<feature type="domain" description="VanZ-like" evidence="2">
    <location>
        <begin position="13"/>
        <end position="146"/>
    </location>
</feature>
<evidence type="ECO:0000313" key="3">
    <source>
        <dbReference type="EMBL" id="BEP30309.1"/>
    </source>
</evidence>
<dbReference type="NCBIfam" id="NF037970">
    <property type="entry name" value="vanZ_1"/>
    <property type="match status" value="1"/>
</dbReference>
<feature type="transmembrane region" description="Helical" evidence="1">
    <location>
        <begin position="70"/>
        <end position="87"/>
    </location>
</feature>
<dbReference type="RefSeq" id="WP_338535904.1">
    <property type="nucleotide sequence ID" value="NZ_AP028654.1"/>
</dbReference>
<organism evidence="3 4">
    <name type="scientific">Helicovermis profundi</name>
    <dbReference type="NCBI Taxonomy" id="3065157"/>
    <lineage>
        <taxon>Bacteria</taxon>
        <taxon>Bacillati</taxon>
        <taxon>Bacillota</taxon>
        <taxon>Clostridia</taxon>
        <taxon>Helicovermis</taxon>
    </lineage>
</organism>
<dbReference type="KEGG" id="hprf:HLPR_26400"/>
<keyword evidence="1" id="KW-0472">Membrane</keyword>
<keyword evidence="4" id="KW-1185">Reference proteome</keyword>
<dbReference type="Pfam" id="PF04892">
    <property type="entry name" value="VanZ"/>
    <property type="match status" value="1"/>
</dbReference>
<dbReference type="InterPro" id="IPR016747">
    <property type="entry name" value="Phosphotransbutyrylase"/>
</dbReference>
<dbReference type="InterPro" id="IPR006976">
    <property type="entry name" value="VanZ-like"/>
</dbReference>
<sequence>MNKKSKIYIIISWTLVLLWMGVIFAFSSQLATDSGHLSNGITKFIIGIIKKILPGDSFDIRLFEHYVRKLAHFTVYFVLGIFTMNAFSTIKIKGKKQIVYVLVLCALYALTDEFHQIFVPGRGPAIKDVLIDTGGAGFGILVYIIIYKIMILKARPKIM</sequence>
<dbReference type="Proteomes" id="UP001321786">
    <property type="component" value="Chromosome"/>
</dbReference>
<gene>
    <name evidence="3" type="ORF">HLPR_26400</name>
</gene>